<dbReference type="InterPro" id="IPR001977">
    <property type="entry name" value="Depp_CoAkinase"/>
</dbReference>
<dbReference type="eggNOG" id="COG0237">
    <property type="taxonomic scope" value="Bacteria"/>
</dbReference>
<name>W4VJR4_9BACI</name>
<reference evidence="3 4" key="1">
    <citation type="journal article" date="2014" name="Genome Announc.">
        <title>Draft Genome Sequence of the Boron-Tolerant and Moderately Halotolerant Bacterium Gracilibacillus boraciitolerans JCM 21714T.</title>
        <authorList>
            <person name="Ahmed I."/>
            <person name="Oshima K."/>
            <person name="Suda W."/>
            <person name="Kitamura K."/>
            <person name="Iida T."/>
            <person name="Ohmori Y."/>
            <person name="Fujiwara T."/>
            <person name="Hattori M."/>
            <person name="Ohkuma M."/>
        </authorList>
    </citation>
    <scope>NUCLEOTIDE SEQUENCE [LARGE SCALE GENOMIC DNA]</scope>
    <source>
        <strain evidence="3 4">JCM 21714</strain>
    </source>
</reference>
<comment type="caution">
    <text evidence="3">The sequence shown here is derived from an EMBL/GenBank/DDBJ whole genome shotgun (WGS) entry which is preliminary data.</text>
</comment>
<keyword evidence="4" id="KW-1185">Reference proteome</keyword>
<dbReference type="GO" id="GO:0015937">
    <property type="term" value="P:coenzyme A biosynthetic process"/>
    <property type="evidence" value="ECO:0007669"/>
    <property type="project" value="InterPro"/>
</dbReference>
<dbReference type="PROSITE" id="PS51219">
    <property type="entry name" value="DPCK"/>
    <property type="match status" value="1"/>
</dbReference>
<keyword evidence="3" id="KW-0418">Kinase</keyword>
<dbReference type="Pfam" id="PF01121">
    <property type="entry name" value="CoaE"/>
    <property type="match status" value="1"/>
</dbReference>
<evidence type="ECO:0000256" key="1">
    <source>
        <dbReference type="ARBA" id="ARBA00022741"/>
    </source>
</evidence>
<keyword evidence="2" id="KW-0067">ATP-binding</keyword>
<dbReference type="AlphaFoldDB" id="W4VJR4"/>
<protein>
    <submittedName>
        <fullName evidence="3">Dephospho-CoA kinase</fullName>
    </submittedName>
</protein>
<sequence length="85" mass="9846">MFENDLTYLADKTMVVYTQEDIQLQRLMERNQLTETDAKNRMNAQMALKKKCELADAVIDNSGTIEYTAEQLEEILNEWGGLNNQ</sequence>
<dbReference type="SUPFAM" id="SSF52540">
    <property type="entry name" value="P-loop containing nucleoside triphosphate hydrolases"/>
    <property type="match status" value="1"/>
</dbReference>
<evidence type="ECO:0000313" key="4">
    <source>
        <dbReference type="Proteomes" id="UP000019102"/>
    </source>
</evidence>
<dbReference type="PANTHER" id="PTHR10695:SF46">
    <property type="entry name" value="BIFUNCTIONAL COENZYME A SYNTHASE-RELATED"/>
    <property type="match status" value="1"/>
</dbReference>
<dbReference type="STRING" id="1298598.JCM21714_2033"/>
<dbReference type="InterPro" id="IPR027417">
    <property type="entry name" value="P-loop_NTPase"/>
</dbReference>
<gene>
    <name evidence="3" type="ORF">JCM21714_2033</name>
</gene>
<dbReference type="CDD" id="cd02022">
    <property type="entry name" value="DPCK"/>
    <property type="match status" value="1"/>
</dbReference>
<dbReference type="GO" id="GO:0004140">
    <property type="term" value="F:dephospho-CoA kinase activity"/>
    <property type="evidence" value="ECO:0007669"/>
    <property type="project" value="InterPro"/>
</dbReference>
<proteinExistence type="predicted"/>
<dbReference type="GO" id="GO:0005524">
    <property type="term" value="F:ATP binding"/>
    <property type="evidence" value="ECO:0007669"/>
    <property type="project" value="UniProtKB-KW"/>
</dbReference>
<dbReference type="PANTHER" id="PTHR10695">
    <property type="entry name" value="DEPHOSPHO-COA KINASE-RELATED"/>
    <property type="match status" value="1"/>
</dbReference>
<dbReference type="EMBL" id="BAVS01000008">
    <property type="protein sequence ID" value="GAE93004.1"/>
    <property type="molecule type" value="Genomic_DNA"/>
</dbReference>
<evidence type="ECO:0000256" key="2">
    <source>
        <dbReference type="ARBA" id="ARBA00022840"/>
    </source>
</evidence>
<organism evidence="3 4">
    <name type="scientific">Gracilibacillus boraciitolerans JCM 21714</name>
    <dbReference type="NCBI Taxonomy" id="1298598"/>
    <lineage>
        <taxon>Bacteria</taxon>
        <taxon>Bacillati</taxon>
        <taxon>Bacillota</taxon>
        <taxon>Bacilli</taxon>
        <taxon>Bacillales</taxon>
        <taxon>Bacillaceae</taxon>
        <taxon>Gracilibacillus</taxon>
    </lineage>
</organism>
<dbReference type="Gene3D" id="3.40.50.300">
    <property type="entry name" value="P-loop containing nucleotide triphosphate hydrolases"/>
    <property type="match status" value="1"/>
</dbReference>
<keyword evidence="3" id="KW-0808">Transferase</keyword>
<keyword evidence="1" id="KW-0547">Nucleotide-binding</keyword>
<dbReference type="Proteomes" id="UP000019102">
    <property type="component" value="Unassembled WGS sequence"/>
</dbReference>
<accession>W4VJR4</accession>
<evidence type="ECO:0000313" key="3">
    <source>
        <dbReference type="EMBL" id="GAE93004.1"/>
    </source>
</evidence>